<dbReference type="InterPro" id="IPR003657">
    <property type="entry name" value="WRKY_dom"/>
</dbReference>
<organism evidence="7 8">
    <name type="scientific">Lactuca saligna</name>
    <name type="common">Willowleaf lettuce</name>
    <dbReference type="NCBI Taxonomy" id="75948"/>
    <lineage>
        <taxon>Eukaryota</taxon>
        <taxon>Viridiplantae</taxon>
        <taxon>Streptophyta</taxon>
        <taxon>Embryophyta</taxon>
        <taxon>Tracheophyta</taxon>
        <taxon>Spermatophyta</taxon>
        <taxon>Magnoliopsida</taxon>
        <taxon>eudicotyledons</taxon>
        <taxon>Gunneridae</taxon>
        <taxon>Pentapetalae</taxon>
        <taxon>asterids</taxon>
        <taxon>campanulids</taxon>
        <taxon>Asterales</taxon>
        <taxon>Asteraceae</taxon>
        <taxon>Cichorioideae</taxon>
        <taxon>Cichorieae</taxon>
        <taxon>Lactucinae</taxon>
        <taxon>Lactuca</taxon>
    </lineage>
</organism>
<keyword evidence="3" id="KW-0238">DNA-binding</keyword>
<proteinExistence type="predicted"/>
<keyword evidence="8" id="KW-1185">Reference proteome</keyword>
<dbReference type="InterPro" id="IPR036576">
    <property type="entry name" value="WRKY_dom_sf"/>
</dbReference>
<accession>A0AA36EMR0</accession>
<evidence type="ECO:0000256" key="2">
    <source>
        <dbReference type="ARBA" id="ARBA00023015"/>
    </source>
</evidence>
<keyword evidence="5" id="KW-0539">Nucleus</keyword>
<evidence type="ECO:0000256" key="3">
    <source>
        <dbReference type="ARBA" id="ARBA00023125"/>
    </source>
</evidence>
<dbReference type="SMART" id="SM00774">
    <property type="entry name" value="WRKY"/>
    <property type="match status" value="1"/>
</dbReference>
<evidence type="ECO:0000256" key="5">
    <source>
        <dbReference type="ARBA" id="ARBA00023242"/>
    </source>
</evidence>
<keyword evidence="2" id="KW-0805">Transcription regulation</keyword>
<evidence type="ECO:0000313" key="8">
    <source>
        <dbReference type="Proteomes" id="UP001177003"/>
    </source>
</evidence>
<dbReference type="AlphaFoldDB" id="A0AA36EMR0"/>
<dbReference type="PROSITE" id="PS50811">
    <property type="entry name" value="WRKY"/>
    <property type="match status" value="1"/>
</dbReference>
<comment type="subcellular location">
    <subcellularLocation>
        <location evidence="1">Nucleus</location>
    </subcellularLocation>
</comment>
<feature type="domain" description="WRKY" evidence="6">
    <location>
        <begin position="100"/>
        <end position="163"/>
    </location>
</feature>
<dbReference type="EMBL" id="OX465085">
    <property type="protein sequence ID" value="CAI9301659.1"/>
    <property type="molecule type" value="Genomic_DNA"/>
</dbReference>
<protein>
    <recommendedName>
        <fullName evidence="6">WRKY domain-containing protein</fullName>
    </recommendedName>
</protein>
<sequence>MDSCSWPEGSPSCRSKAIKELIQLPESSYCVEDQALEMFGNTLSFMSSYSVNKVSKIPINNIRSSNCLDDRKAIAKDKMVKTVKNSRGCYIRKRSWTSTKVTSLIDDGHVWRKYGQKEIINAKHKRNYYRCTHKFDQGCQATKQVQQTEHEPTKYKITYNRHHTCNNFLSTPQMIYDSINLEDTSILLSFESNGLVDKEQVGSHFPSYMHDKSKEALSFSELTDNQPLLFDFSLPSNLIVSDHSAHSLMSTRLAHGDVISKEVYSPIFEMDQIFETIDYSENPFDLAHCELISLNYSYNV</sequence>
<dbReference type="Proteomes" id="UP001177003">
    <property type="component" value="Chromosome 9"/>
</dbReference>
<dbReference type="GO" id="GO:0005634">
    <property type="term" value="C:nucleus"/>
    <property type="evidence" value="ECO:0007669"/>
    <property type="project" value="UniProtKB-SubCell"/>
</dbReference>
<dbReference type="GO" id="GO:0003700">
    <property type="term" value="F:DNA-binding transcription factor activity"/>
    <property type="evidence" value="ECO:0007669"/>
    <property type="project" value="InterPro"/>
</dbReference>
<reference evidence="7" key="1">
    <citation type="submission" date="2023-04" db="EMBL/GenBank/DDBJ databases">
        <authorList>
            <person name="Vijverberg K."/>
            <person name="Xiong W."/>
            <person name="Schranz E."/>
        </authorList>
    </citation>
    <scope>NUCLEOTIDE SEQUENCE</scope>
</reference>
<evidence type="ECO:0000259" key="6">
    <source>
        <dbReference type="PROSITE" id="PS50811"/>
    </source>
</evidence>
<name>A0AA36EMR0_LACSI</name>
<dbReference type="GO" id="GO:0043565">
    <property type="term" value="F:sequence-specific DNA binding"/>
    <property type="evidence" value="ECO:0007669"/>
    <property type="project" value="InterPro"/>
</dbReference>
<dbReference type="PANTHER" id="PTHR31282">
    <property type="entry name" value="WRKY TRANSCRIPTION FACTOR 21-RELATED"/>
    <property type="match status" value="1"/>
</dbReference>
<gene>
    <name evidence="7" type="ORF">LSALG_LOCUS40196</name>
</gene>
<evidence type="ECO:0000256" key="4">
    <source>
        <dbReference type="ARBA" id="ARBA00023163"/>
    </source>
</evidence>
<evidence type="ECO:0000313" key="7">
    <source>
        <dbReference type="EMBL" id="CAI9301659.1"/>
    </source>
</evidence>
<keyword evidence="4" id="KW-0804">Transcription</keyword>
<dbReference type="InterPro" id="IPR044810">
    <property type="entry name" value="WRKY_plant"/>
</dbReference>
<evidence type="ECO:0000256" key="1">
    <source>
        <dbReference type="ARBA" id="ARBA00004123"/>
    </source>
</evidence>
<dbReference type="Gene3D" id="2.20.25.80">
    <property type="entry name" value="WRKY domain"/>
    <property type="match status" value="1"/>
</dbReference>
<dbReference type="Pfam" id="PF03106">
    <property type="entry name" value="WRKY"/>
    <property type="match status" value="1"/>
</dbReference>
<dbReference type="SUPFAM" id="SSF118290">
    <property type="entry name" value="WRKY DNA-binding domain"/>
    <property type="match status" value="1"/>
</dbReference>